<keyword evidence="1" id="KW-0812">Transmembrane</keyword>
<dbReference type="Proteomes" id="UP000218628">
    <property type="component" value="Plasmid unnamed"/>
</dbReference>
<dbReference type="RefSeq" id="WP_096740551.1">
    <property type="nucleotide sequence ID" value="NZ_CP023509.1"/>
</dbReference>
<proteinExistence type="predicted"/>
<gene>
    <name evidence="2" type="ORF">CO690_00135</name>
</gene>
<keyword evidence="1" id="KW-1133">Transmembrane helix</keyword>
<dbReference type="AlphaFoldDB" id="A0A291DCX2"/>
<keyword evidence="1" id="KW-0472">Membrane</keyword>
<protein>
    <submittedName>
        <fullName evidence="2">Uncharacterized protein</fullName>
    </submittedName>
</protein>
<dbReference type="EMBL" id="CP023509">
    <property type="protein sequence ID" value="ATF62159.1"/>
    <property type="molecule type" value="Genomic_DNA"/>
</dbReference>
<sequence length="61" mass="7129">MYESVLTELSWFAAGYFVTLFSLAWIAAYYREPEIIKKGAIAFPVAWFTLEFVMRVLLLML</sequence>
<geneLocation type="plasmid" evidence="2">
    <name>unnamed</name>
</geneLocation>
<accession>A0A291DCX2</accession>
<reference evidence="3" key="1">
    <citation type="submission" date="2017-09" db="EMBL/GenBank/DDBJ databases">
        <title>FDA dAtabase for Regulatory Grade micrObial Sequences (FDA-ARGOS): Supporting development and validation of Infectious Disease Dx tests.</title>
        <authorList>
            <person name="Minogue T."/>
            <person name="Wolcott M."/>
            <person name="Wasieloski L."/>
            <person name="Aguilar W."/>
            <person name="Moore D."/>
            <person name="Tallon L."/>
            <person name="Sadzewicz L."/>
            <person name="Ott S."/>
            <person name="Zhao X."/>
            <person name="Nagaraj S."/>
            <person name="Vavikolanu K."/>
            <person name="Aluvathingal J."/>
            <person name="Nadendla S."/>
            <person name="Sichtig H."/>
        </authorList>
    </citation>
    <scope>NUCLEOTIDE SEQUENCE [LARGE SCALE GENOMIC DNA]</scope>
    <source>
        <strain evidence="3">FDAARGOS_369</strain>
        <plasmid evidence="3">Plasmid unnamed</plasmid>
    </source>
</reference>
<evidence type="ECO:0000313" key="2">
    <source>
        <dbReference type="EMBL" id="ATF62159.1"/>
    </source>
</evidence>
<evidence type="ECO:0000256" key="1">
    <source>
        <dbReference type="SAM" id="Phobius"/>
    </source>
</evidence>
<keyword evidence="2" id="KW-0614">Plasmid</keyword>
<organism evidence="2 3">
    <name type="scientific">Rothia mucilaginosa</name>
    <dbReference type="NCBI Taxonomy" id="43675"/>
    <lineage>
        <taxon>Bacteria</taxon>
        <taxon>Bacillati</taxon>
        <taxon>Actinomycetota</taxon>
        <taxon>Actinomycetes</taxon>
        <taxon>Micrococcales</taxon>
        <taxon>Micrococcaceae</taxon>
        <taxon>Rothia</taxon>
    </lineage>
</organism>
<evidence type="ECO:0000313" key="3">
    <source>
        <dbReference type="Proteomes" id="UP000218628"/>
    </source>
</evidence>
<feature type="transmembrane region" description="Helical" evidence="1">
    <location>
        <begin position="42"/>
        <end position="60"/>
    </location>
</feature>
<feature type="transmembrane region" description="Helical" evidence="1">
    <location>
        <begin position="12"/>
        <end position="30"/>
    </location>
</feature>
<name>A0A291DCX2_9MICC</name>